<organism evidence="2 3">
    <name type="scientific">Deinococcus metalli</name>
    <dbReference type="NCBI Taxonomy" id="1141878"/>
    <lineage>
        <taxon>Bacteria</taxon>
        <taxon>Thermotogati</taxon>
        <taxon>Deinococcota</taxon>
        <taxon>Deinococci</taxon>
        <taxon>Deinococcales</taxon>
        <taxon>Deinococcaceae</taxon>
        <taxon>Deinococcus</taxon>
    </lineage>
</organism>
<dbReference type="Proteomes" id="UP000619376">
    <property type="component" value="Unassembled WGS sequence"/>
</dbReference>
<reference evidence="2 3" key="3">
    <citation type="submission" date="2020-08" db="EMBL/GenBank/DDBJ databases">
        <title>Genomic Encyclopedia of Type Strains, Phase IV (KMG-IV): sequencing the most valuable type-strain genomes for metagenomic binning, comparative biology and taxonomic classification.</title>
        <authorList>
            <person name="Goeker M."/>
        </authorList>
    </citation>
    <scope>NUCLEOTIDE SEQUENCE [LARGE SCALE GENOMIC DNA]</scope>
    <source>
        <strain evidence="2 3">DSM 27521</strain>
    </source>
</reference>
<accession>A0A7W8KG77</accession>
<proteinExistence type="predicted"/>
<gene>
    <name evidence="1" type="ORF">GCM10017781_19630</name>
    <name evidence="2" type="ORF">HNQ07_002002</name>
</gene>
<reference evidence="4" key="2">
    <citation type="journal article" date="2019" name="Int. J. Syst. Evol. Microbiol.">
        <title>The Global Catalogue of Microorganisms (GCM) 10K type strain sequencing project: providing services to taxonomists for standard genome sequencing and annotation.</title>
        <authorList>
            <consortium name="The Broad Institute Genomics Platform"/>
            <consortium name="The Broad Institute Genome Sequencing Center for Infectious Disease"/>
            <person name="Wu L."/>
            <person name="Ma J."/>
        </authorList>
    </citation>
    <scope>NUCLEOTIDE SEQUENCE [LARGE SCALE GENOMIC DNA]</scope>
    <source>
        <strain evidence="4">CGMCC 1.18437</strain>
    </source>
</reference>
<evidence type="ECO:0000313" key="3">
    <source>
        <dbReference type="Proteomes" id="UP000539473"/>
    </source>
</evidence>
<dbReference type="Proteomes" id="UP000539473">
    <property type="component" value="Unassembled WGS sequence"/>
</dbReference>
<dbReference type="EMBL" id="BNAJ01000004">
    <property type="protein sequence ID" value="GHF43267.1"/>
    <property type="molecule type" value="Genomic_DNA"/>
</dbReference>
<comment type="caution">
    <text evidence="2">The sequence shown here is derived from an EMBL/GenBank/DDBJ whole genome shotgun (WGS) entry which is preliminary data.</text>
</comment>
<sequence>MGHEPDRYGPPHFDFHFYGVDTAAVAAVDCQDATQPDPATVPAGWAPPVPPGVPDPTVMCVPHMGYHALPLTEFSGPGQFQAGAFDQVMVAGFYRGQLTFIEPMVTLAALERKSDFVLPVPRPRLGRPTRYPTTFKGTYDAGTDSYTLTFSSFEFRD</sequence>
<evidence type="ECO:0000313" key="4">
    <source>
        <dbReference type="Proteomes" id="UP000619376"/>
    </source>
</evidence>
<name>A0A7W8KG77_9DEIO</name>
<keyword evidence="4" id="KW-1185">Reference proteome</keyword>
<evidence type="ECO:0000313" key="2">
    <source>
        <dbReference type="EMBL" id="MBB5376538.1"/>
    </source>
</evidence>
<dbReference type="EMBL" id="JACHFK010000004">
    <property type="protein sequence ID" value="MBB5376538.1"/>
    <property type="molecule type" value="Genomic_DNA"/>
</dbReference>
<evidence type="ECO:0008006" key="5">
    <source>
        <dbReference type="Google" id="ProtNLM"/>
    </source>
</evidence>
<dbReference type="RefSeq" id="WP_184111225.1">
    <property type="nucleotide sequence ID" value="NZ_BNAJ01000004.1"/>
</dbReference>
<dbReference type="AlphaFoldDB" id="A0A7W8KG77"/>
<reference evidence="1" key="1">
    <citation type="journal article" date="2014" name="Int. J. Syst. Evol. Microbiol.">
        <title>Complete genome of a new Firmicutes species belonging to the dominant human colonic microbiota ('Ruminococcus bicirculans') reveals two chromosomes and a selective capacity to utilize plant glucans.</title>
        <authorList>
            <consortium name="NISC Comparative Sequencing Program"/>
            <person name="Wegmann U."/>
            <person name="Louis P."/>
            <person name="Goesmann A."/>
            <person name="Henrissat B."/>
            <person name="Duncan S.H."/>
            <person name="Flint H.J."/>
        </authorList>
    </citation>
    <scope>NUCLEOTIDE SEQUENCE</scope>
    <source>
        <strain evidence="1">CGMCC 1.18437</strain>
    </source>
</reference>
<reference evidence="1" key="4">
    <citation type="submission" date="2024-05" db="EMBL/GenBank/DDBJ databases">
        <authorList>
            <person name="Sun Q."/>
            <person name="Zhou Y."/>
        </authorList>
    </citation>
    <scope>NUCLEOTIDE SEQUENCE</scope>
    <source>
        <strain evidence="1">CGMCC 1.18437</strain>
    </source>
</reference>
<evidence type="ECO:0000313" key="1">
    <source>
        <dbReference type="EMBL" id="GHF43267.1"/>
    </source>
</evidence>
<protein>
    <recommendedName>
        <fullName evidence="5">DUF5602 domain-containing protein</fullName>
    </recommendedName>
</protein>